<dbReference type="SMART" id="SM00225">
    <property type="entry name" value="BTB"/>
    <property type="match status" value="1"/>
</dbReference>
<dbReference type="InterPro" id="IPR011705">
    <property type="entry name" value="BACK"/>
</dbReference>
<dbReference type="Pfam" id="PF01344">
    <property type="entry name" value="Kelch_1"/>
    <property type="match status" value="3"/>
</dbReference>
<dbReference type="InterPro" id="IPR011333">
    <property type="entry name" value="SKP1/BTB/POZ_sf"/>
</dbReference>
<dbReference type="EMBL" id="AZIL01000117">
    <property type="protein sequence ID" value="EWM29738.1"/>
    <property type="molecule type" value="Genomic_DNA"/>
</dbReference>
<evidence type="ECO:0000313" key="6">
    <source>
        <dbReference type="Proteomes" id="UP000019335"/>
    </source>
</evidence>
<feature type="compositionally biased region" description="Basic and acidic residues" evidence="3">
    <location>
        <begin position="1"/>
        <end position="14"/>
    </location>
</feature>
<dbReference type="OrthoDB" id="45365at2759"/>
<dbReference type="Gene3D" id="2.120.10.80">
    <property type="entry name" value="Kelch-type beta propeller"/>
    <property type="match status" value="2"/>
</dbReference>
<dbReference type="InterPro" id="IPR000210">
    <property type="entry name" value="BTB/POZ_dom"/>
</dbReference>
<dbReference type="Proteomes" id="UP000019335">
    <property type="component" value="Chromosome 2"/>
</dbReference>
<proteinExistence type="predicted"/>
<feature type="domain" description="BTB" evidence="4">
    <location>
        <begin position="174"/>
        <end position="241"/>
    </location>
</feature>
<dbReference type="Pfam" id="PF07707">
    <property type="entry name" value="BACK"/>
    <property type="match status" value="1"/>
</dbReference>
<name>W7U1R8_9STRA</name>
<evidence type="ECO:0000313" key="5">
    <source>
        <dbReference type="EMBL" id="EWM29738.1"/>
    </source>
</evidence>
<dbReference type="PRINTS" id="PR00501">
    <property type="entry name" value="KELCHREPEAT"/>
</dbReference>
<protein>
    <submittedName>
        <fullName evidence="5">Kelch-like protein 17</fullName>
    </submittedName>
</protein>
<dbReference type="PANTHER" id="PTHR45632:SF3">
    <property type="entry name" value="KELCH-LIKE PROTEIN 32"/>
    <property type="match status" value="1"/>
</dbReference>
<reference evidence="5 6" key="1">
    <citation type="journal article" date="2014" name="Mol. Plant">
        <title>Chromosome Scale Genome Assembly and Transcriptome Profiling of Nannochloropsis gaditana in Nitrogen Depletion.</title>
        <authorList>
            <person name="Corteggiani Carpinelli E."/>
            <person name="Telatin A."/>
            <person name="Vitulo N."/>
            <person name="Forcato C."/>
            <person name="D'Angelo M."/>
            <person name="Schiavon R."/>
            <person name="Vezzi A."/>
            <person name="Giacometti G.M."/>
            <person name="Morosinotto T."/>
            <person name="Valle G."/>
        </authorList>
    </citation>
    <scope>NUCLEOTIDE SEQUENCE [LARGE SCALE GENOMIC DNA]</scope>
    <source>
        <strain evidence="5 6">B-31</strain>
    </source>
</reference>
<dbReference type="FunFam" id="1.25.40.420:FF:000001">
    <property type="entry name" value="Kelch-like family member 12"/>
    <property type="match status" value="1"/>
</dbReference>
<dbReference type="Pfam" id="PF24681">
    <property type="entry name" value="Kelch_KLHDC2_KLHL20_DRC7"/>
    <property type="match status" value="1"/>
</dbReference>
<sequence length="754" mass="81947">MSDKKSGIPRRKDATSSAESAGGEEEGRAAATMNISLAVETGTDGLEEEANDNMVSSPMNSGVSSPTSAEPNLSSSLCRKRRRPGGRIDLKTGTGGNTGGAAGGESSSSSLPSSSLSRSRSLPVLADLRQRSHSHTQEHELSPAVDADDMPVAGEYASNMLQTMNSLRDQGALCDVVVRGDKLAIKAHRVVLAAASEYFRACLLGPMQESSDKVIHLSGMDDGALKELVSYAYCGRVRLAEDTVLEILVAANRLQVPQVVEQCCDFLIRRMDSSNCLTILGIANMFHCAHMRIKAEAYLHRHFESVYLGEEFLQMPLDKLVQLLSNDSVSVTSEETIFNAAVRWISADADTRRGHMLALLRTVRLQLVPTFFIADVIHQHDLVQCCPEAERLLLQAYHWHNSALQDLREQAYRYVRGRAIRPVIYVIGGDDGHDDRNPYSDVISLNTHLSAWRKVSPLQQKRSVCGAATLRGKMYVVGGYDGERAVETVEEFDPTTNTWRYVANLSQRRCSCGCAVIDGLLYAVGGVCGPLALNEVERYDPVTDQWTLVPAMQDGRSGCGVAELGGLLYAVGGINCNGDTVCTAECFDPSTQRWQSVQSMHETRRSFGLAALGGLLYACGGNDGVNDLNTLEVYNPLTNRWKVLVPMRHARMYCSVVVLDEKLYAVGGLDGTTSLNVVEVFDPSRGVWEEILPKLDHHVCGCGLAVMDCVAPEKELDVKEKIKSIGGYADQNNLSGAMTVESASDEAVISVNNG</sequence>
<dbReference type="InterPro" id="IPR015915">
    <property type="entry name" value="Kelch-typ_b-propeller"/>
</dbReference>
<dbReference type="SMART" id="SM00875">
    <property type="entry name" value="BACK"/>
    <property type="match status" value="1"/>
</dbReference>
<dbReference type="AlphaFoldDB" id="W7U1R8"/>
<feature type="region of interest" description="Disordered" evidence="3">
    <location>
        <begin position="1"/>
        <end position="120"/>
    </location>
</feature>
<dbReference type="SUPFAM" id="SSF54695">
    <property type="entry name" value="POZ domain"/>
    <property type="match status" value="1"/>
</dbReference>
<gene>
    <name evidence="5" type="ORF">Naga_100022g14</name>
</gene>
<dbReference type="InterPro" id="IPR006652">
    <property type="entry name" value="Kelch_1"/>
</dbReference>
<evidence type="ECO:0000256" key="2">
    <source>
        <dbReference type="ARBA" id="ARBA00022737"/>
    </source>
</evidence>
<dbReference type="Gene3D" id="1.25.40.420">
    <property type="match status" value="1"/>
</dbReference>
<feature type="compositionally biased region" description="Low complexity" evidence="3">
    <location>
        <begin position="104"/>
        <end position="120"/>
    </location>
</feature>
<keyword evidence="6" id="KW-1185">Reference proteome</keyword>
<feature type="compositionally biased region" description="Gly residues" evidence="3">
    <location>
        <begin position="93"/>
        <end position="103"/>
    </location>
</feature>
<dbReference type="SMART" id="SM00612">
    <property type="entry name" value="Kelch"/>
    <property type="match status" value="6"/>
</dbReference>
<evidence type="ECO:0000256" key="1">
    <source>
        <dbReference type="ARBA" id="ARBA00022441"/>
    </source>
</evidence>
<keyword evidence="1" id="KW-0880">Kelch repeat</keyword>
<dbReference type="Pfam" id="PF00651">
    <property type="entry name" value="BTB"/>
    <property type="match status" value="1"/>
</dbReference>
<dbReference type="PANTHER" id="PTHR45632">
    <property type="entry name" value="LD33804P"/>
    <property type="match status" value="1"/>
</dbReference>
<evidence type="ECO:0000256" key="3">
    <source>
        <dbReference type="SAM" id="MobiDB-lite"/>
    </source>
</evidence>
<dbReference type="Gene3D" id="3.30.710.10">
    <property type="entry name" value="Potassium Channel Kv1.1, Chain A"/>
    <property type="match status" value="1"/>
</dbReference>
<feature type="compositionally biased region" description="Polar residues" evidence="3">
    <location>
        <begin position="53"/>
        <end position="77"/>
    </location>
</feature>
<dbReference type="PROSITE" id="PS50097">
    <property type="entry name" value="BTB"/>
    <property type="match status" value="1"/>
</dbReference>
<keyword evidence="2" id="KW-0677">Repeat</keyword>
<evidence type="ECO:0000259" key="4">
    <source>
        <dbReference type="PROSITE" id="PS50097"/>
    </source>
</evidence>
<organism evidence="5 6">
    <name type="scientific">Nannochloropsis gaditana</name>
    <dbReference type="NCBI Taxonomy" id="72520"/>
    <lineage>
        <taxon>Eukaryota</taxon>
        <taxon>Sar</taxon>
        <taxon>Stramenopiles</taxon>
        <taxon>Ochrophyta</taxon>
        <taxon>Eustigmatophyceae</taxon>
        <taxon>Eustigmatales</taxon>
        <taxon>Monodopsidaceae</taxon>
        <taxon>Nannochloropsis</taxon>
    </lineage>
</organism>
<comment type="caution">
    <text evidence="5">The sequence shown here is derived from an EMBL/GenBank/DDBJ whole genome shotgun (WGS) entry which is preliminary data.</text>
</comment>
<accession>W7U1R8</accession>
<dbReference type="SUPFAM" id="SSF117281">
    <property type="entry name" value="Kelch motif"/>
    <property type="match status" value="2"/>
</dbReference>